<evidence type="ECO:0000256" key="1">
    <source>
        <dbReference type="SAM" id="MobiDB-lite"/>
    </source>
</evidence>
<dbReference type="HOGENOM" id="CLU_2615760_0_0_9"/>
<reference evidence="2 3" key="1">
    <citation type="submission" date="2013-01" db="EMBL/GenBank/DDBJ databases">
        <title>The Genome Sequence of Clostridium clostridioforme 90A8.</title>
        <authorList>
            <consortium name="The Broad Institute Genome Sequencing Platform"/>
            <person name="Earl A."/>
            <person name="Ward D."/>
            <person name="Feldgarden M."/>
            <person name="Gevers D."/>
            <person name="Courvalin P."/>
            <person name="Lambert T."/>
            <person name="Walker B."/>
            <person name="Young S.K."/>
            <person name="Zeng Q."/>
            <person name="Gargeya S."/>
            <person name="Fitzgerald M."/>
            <person name="Haas B."/>
            <person name="Abouelleil A."/>
            <person name="Alvarado L."/>
            <person name="Arachchi H.M."/>
            <person name="Berlin A.M."/>
            <person name="Chapman S.B."/>
            <person name="Dewar J."/>
            <person name="Goldberg J."/>
            <person name="Griggs A."/>
            <person name="Gujja S."/>
            <person name="Hansen M."/>
            <person name="Howarth C."/>
            <person name="Imamovic A."/>
            <person name="Larimer J."/>
            <person name="McCowan C."/>
            <person name="Murphy C."/>
            <person name="Neiman D."/>
            <person name="Pearson M."/>
            <person name="Priest M."/>
            <person name="Roberts A."/>
            <person name="Saif S."/>
            <person name="Shea T."/>
            <person name="Sisk P."/>
            <person name="Sykes S."/>
            <person name="Wortman J."/>
            <person name="Nusbaum C."/>
            <person name="Birren B."/>
        </authorList>
    </citation>
    <scope>NUCLEOTIDE SEQUENCE [LARGE SCALE GENOMIC DNA]</scope>
    <source>
        <strain evidence="2 3">90A8</strain>
    </source>
</reference>
<gene>
    <name evidence="2" type="ORF">HMPREF1090_04489</name>
</gene>
<dbReference type="EMBL" id="AGYR01000053">
    <property type="protein sequence ID" value="ENZ09282.1"/>
    <property type="molecule type" value="Genomic_DNA"/>
</dbReference>
<proteinExistence type="predicted"/>
<name>A0A0E2H4J4_9FIRM</name>
<comment type="caution">
    <text evidence="2">The sequence shown here is derived from an EMBL/GenBank/DDBJ whole genome shotgun (WGS) entry which is preliminary data.</text>
</comment>
<feature type="region of interest" description="Disordered" evidence="1">
    <location>
        <begin position="1"/>
        <end position="22"/>
    </location>
</feature>
<organism evidence="2 3">
    <name type="scientific">[Clostridium] clostridioforme 90A8</name>
    <dbReference type="NCBI Taxonomy" id="999408"/>
    <lineage>
        <taxon>Bacteria</taxon>
        <taxon>Bacillati</taxon>
        <taxon>Bacillota</taxon>
        <taxon>Clostridia</taxon>
        <taxon>Lachnospirales</taxon>
        <taxon>Lachnospiraceae</taxon>
        <taxon>Enterocloster</taxon>
    </lineage>
</organism>
<sequence length="78" mass="8714">MPFDSETSGKADPISLASQSKPSVNGANLAELRKGDVRKLRIGITPGRGRNVLPILLPEFRRRYYLLFQCHPLIHEGN</sequence>
<dbReference type="AlphaFoldDB" id="A0A0E2H4J4"/>
<dbReference type="Proteomes" id="UP000013085">
    <property type="component" value="Unassembled WGS sequence"/>
</dbReference>
<accession>A0A0E2H4J4</accession>
<evidence type="ECO:0000313" key="3">
    <source>
        <dbReference type="Proteomes" id="UP000013085"/>
    </source>
</evidence>
<protein>
    <submittedName>
        <fullName evidence="2">Uncharacterized protein</fullName>
    </submittedName>
</protein>
<dbReference type="PATRIC" id="fig|999408.3.peg.4825"/>
<evidence type="ECO:0000313" key="2">
    <source>
        <dbReference type="EMBL" id="ENZ09282.1"/>
    </source>
</evidence>